<dbReference type="PANTHER" id="PTHR31350:SF27">
    <property type="entry name" value="HEMIMETHYLATED DNA-BINDING DOMAIN-CONTAINING PROTEIN"/>
    <property type="match status" value="1"/>
</dbReference>
<organism evidence="2 3">
    <name type="scientific">Clonostachys solani</name>
    <dbReference type="NCBI Taxonomy" id="160281"/>
    <lineage>
        <taxon>Eukaryota</taxon>
        <taxon>Fungi</taxon>
        <taxon>Dikarya</taxon>
        <taxon>Ascomycota</taxon>
        <taxon>Pezizomycotina</taxon>
        <taxon>Sordariomycetes</taxon>
        <taxon>Hypocreomycetidae</taxon>
        <taxon>Hypocreales</taxon>
        <taxon>Bionectriaceae</taxon>
        <taxon>Clonostachys</taxon>
    </lineage>
</organism>
<dbReference type="Pfam" id="PF13369">
    <property type="entry name" value="Transglut_core2"/>
    <property type="match status" value="1"/>
</dbReference>
<reference evidence="2" key="1">
    <citation type="submission" date="2021-10" db="EMBL/GenBank/DDBJ databases">
        <authorList>
            <person name="Piombo E."/>
        </authorList>
    </citation>
    <scope>NUCLEOTIDE SEQUENCE</scope>
</reference>
<dbReference type="Gene3D" id="2.30.30.390">
    <property type="entry name" value="Hemimethylated DNA-binding domain"/>
    <property type="match status" value="1"/>
</dbReference>
<dbReference type="AlphaFoldDB" id="A0A9N9VXW4"/>
<feature type="domain" description="F-box" evidence="1">
    <location>
        <begin position="1"/>
        <end position="47"/>
    </location>
</feature>
<dbReference type="Pfam" id="PF08755">
    <property type="entry name" value="YccV-like"/>
    <property type="match status" value="1"/>
</dbReference>
<name>A0A9N9VXW4_9HYPO</name>
<dbReference type="SUPFAM" id="SSF81383">
    <property type="entry name" value="F-box domain"/>
    <property type="match status" value="1"/>
</dbReference>
<evidence type="ECO:0000313" key="2">
    <source>
        <dbReference type="EMBL" id="CAH0037125.1"/>
    </source>
</evidence>
<gene>
    <name evidence="2" type="ORF">CSOL1703_00002822</name>
</gene>
<dbReference type="InterPro" id="IPR036623">
    <property type="entry name" value="Hemimethylated_DNA-bd_sf"/>
</dbReference>
<dbReference type="SMART" id="SM00992">
    <property type="entry name" value="YccV-like"/>
    <property type="match status" value="1"/>
</dbReference>
<dbReference type="InterPro" id="IPR036047">
    <property type="entry name" value="F-box-like_dom_sf"/>
</dbReference>
<dbReference type="EMBL" id="CABFOC020000002">
    <property type="protein sequence ID" value="CAH0037125.1"/>
    <property type="molecule type" value="Genomic_DNA"/>
</dbReference>
<dbReference type="SUPFAM" id="SSF141255">
    <property type="entry name" value="YccV-like"/>
    <property type="match status" value="1"/>
</dbReference>
<dbReference type="OrthoDB" id="28868at2759"/>
<dbReference type="PROSITE" id="PS50181">
    <property type="entry name" value="FBOX"/>
    <property type="match status" value="1"/>
</dbReference>
<dbReference type="Gene3D" id="1.20.1280.50">
    <property type="match status" value="1"/>
</dbReference>
<evidence type="ECO:0000259" key="1">
    <source>
        <dbReference type="PROSITE" id="PS50181"/>
    </source>
</evidence>
<comment type="caution">
    <text evidence="2">The sequence shown here is derived from an EMBL/GenBank/DDBJ whole genome shotgun (WGS) entry which is preliminary data.</text>
</comment>
<dbReference type="InterPro" id="IPR032698">
    <property type="entry name" value="SirB1_N"/>
</dbReference>
<dbReference type="PANTHER" id="PTHR31350">
    <property type="entry name" value="SI:DKEY-261L7.2"/>
    <property type="match status" value="1"/>
</dbReference>
<dbReference type="InterPro" id="IPR001810">
    <property type="entry name" value="F-box_dom"/>
</dbReference>
<dbReference type="Pfam" id="PF12937">
    <property type="entry name" value="F-box-like"/>
    <property type="match status" value="1"/>
</dbReference>
<dbReference type="GO" id="GO:0003677">
    <property type="term" value="F:DNA binding"/>
    <property type="evidence" value="ECO:0007669"/>
    <property type="project" value="InterPro"/>
</dbReference>
<dbReference type="InterPro" id="IPR011722">
    <property type="entry name" value="Hemimethylated_DNA-bd_dom"/>
</dbReference>
<dbReference type="Proteomes" id="UP000775872">
    <property type="component" value="Unassembled WGS sequence"/>
</dbReference>
<evidence type="ECO:0000313" key="3">
    <source>
        <dbReference type="Proteomes" id="UP000775872"/>
    </source>
</evidence>
<proteinExistence type="predicted"/>
<accession>A0A9N9VXW4</accession>
<keyword evidence="3" id="KW-1185">Reference proteome</keyword>
<protein>
    <recommendedName>
        <fullName evidence="1">F-box domain-containing protein</fullName>
    </recommendedName>
</protein>
<sequence length="613" mass="71155">MSLNQLPDEIIRHVLFCLSPLDTLHGVGLTCRHLARLSREGLIWRFHCIQTFKYWHPSHGFKTLLRLPAHRTNWKQLFVLRYARNKQISRLLEGILRTKVGRLKRFERITKFGYDAKDFLLEHCDADDSFEDVLARRYFAHAALDAIHRHIAVEQWISLSVESDRHNPLELEKGLGAFDMFVLHGQRGDLDDITALLGSLTARFCSSHPQMDEWTTREKALALNRWVRAKNLTGLRHPERDYRNLRNCLIGQALQHEDHESIPIISSAIYCSMAQRIGLDARCNAFPGHIHVVVSPPPGRDLDDKQVDEATEPGKRMYLDPHGSDDEVPAKELRRLLARFGSENSTAAMEPTPTSSTIIRTANNIRFSYETFLEQQDRDGETNLTRLLHGSGPMNVNACYYASLWAMLIMVPTSSFEWEEFFDVFMDRFCRHWPEDVWLVEKYVMPLYERFAAQRRRLIRPASSDVNDAWRVVRYTQQADNLPPSVFRRSDKGNEDVPFKIGQVFRHRRYGWMGVITGWTLMRGDSRRTEGSDDPDTPDPDLEIVRNPEKTYFTYIRSTSAERFVIAEANVELINDPELVLETPFAYAGKFFKRFDPETCCFISNIKEQYPDD</sequence>